<accession>A0AA88XUK8</accession>
<sequence length="390" mass="44237">MTTENGVYTPSPTPRPHPRLRPEAAEYAKRNKAETNWFNHEENLDYHTPVPKQRLCSAEASRNAMTNKGTLGDLMAGKLRNGDPDEEVHNRVKPEAEEYALRNRGAMDKLFDQSQNQNYYSPRPGERLRTEEAKKVAEVNKGVMGECMGGYADPPMKRTLHPRAVSSEAAEMAEKGRGGAMRNLIVNYGKMDLDYDSQGPKVKGYEAEENAERNKGVVSKLMNNYADVPTPVYPEPAVYYGGEEVKEMYQGKGMGPMLRMEGHVEQREPKISKLHQTSQGPGWDEDPPHVRSRPESDAVADRYHHQHEQNLRVIDMQAPPPTDRPVHVPQHLQVSETPRPQTSPVRTRPEARQFYMKNNSSEMGSIISGQCQQTTTPKKVNRMMMRSEDW</sequence>
<reference evidence="2" key="1">
    <citation type="submission" date="2019-08" db="EMBL/GenBank/DDBJ databases">
        <title>The improved chromosome-level genome for the pearl oyster Pinctada fucata martensii using PacBio sequencing and Hi-C.</title>
        <authorList>
            <person name="Zheng Z."/>
        </authorList>
    </citation>
    <scope>NUCLEOTIDE SEQUENCE</scope>
    <source>
        <strain evidence="2">ZZ-2019</strain>
        <tissue evidence="2">Adductor muscle</tissue>
    </source>
</reference>
<gene>
    <name evidence="2" type="ORF">FSP39_007272</name>
</gene>
<comment type="caution">
    <text evidence="2">The sequence shown here is derived from an EMBL/GenBank/DDBJ whole genome shotgun (WGS) entry which is preliminary data.</text>
</comment>
<proteinExistence type="predicted"/>
<dbReference type="Proteomes" id="UP001186944">
    <property type="component" value="Unassembled WGS sequence"/>
</dbReference>
<feature type="region of interest" description="Disordered" evidence="1">
    <location>
        <begin position="323"/>
        <end position="348"/>
    </location>
</feature>
<evidence type="ECO:0000256" key="1">
    <source>
        <dbReference type="SAM" id="MobiDB-lite"/>
    </source>
</evidence>
<keyword evidence="3" id="KW-1185">Reference proteome</keyword>
<feature type="compositionally biased region" description="Polar residues" evidence="1">
    <location>
        <begin position="1"/>
        <end position="10"/>
    </location>
</feature>
<feature type="region of interest" description="Disordered" evidence="1">
    <location>
        <begin position="1"/>
        <end position="21"/>
    </location>
</feature>
<dbReference type="AlphaFoldDB" id="A0AA88XUK8"/>
<feature type="region of interest" description="Disordered" evidence="1">
    <location>
        <begin position="108"/>
        <end position="128"/>
    </location>
</feature>
<protein>
    <submittedName>
        <fullName evidence="2">Uncharacterized protein</fullName>
    </submittedName>
</protein>
<feature type="compositionally biased region" description="Basic and acidic residues" evidence="1">
    <location>
        <begin position="286"/>
        <end position="295"/>
    </location>
</feature>
<feature type="region of interest" description="Disordered" evidence="1">
    <location>
        <begin position="265"/>
        <end position="295"/>
    </location>
</feature>
<name>A0AA88XUK8_PINIB</name>
<evidence type="ECO:0000313" key="3">
    <source>
        <dbReference type="Proteomes" id="UP001186944"/>
    </source>
</evidence>
<dbReference type="EMBL" id="VSWD01000009">
    <property type="protein sequence ID" value="KAK3092791.1"/>
    <property type="molecule type" value="Genomic_DNA"/>
</dbReference>
<evidence type="ECO:0000313" key="2">
    <source>
        <dbReference type="EMBL" id="KAK3092791.1"/>
    </source>
</evidence>
<feature type="compositionally biased region" description="Polar residues" evidence="1">
    <location>
        <begin position="332"/>
        <end position="345"/>
    </location>
</feature>
<organism evidence="2 3">
    <name type="scientific">Pinctada imbricata</name>
    <name type="common">Atlantic pearl-oyster</name>
    <name type="synonym">Pinctada martensii</name>
    <dbReference type="NCBI Taxonomy" id="66713"/>
    <lineage>
        <taxon>Eukaryota</taxon>
        <taxon>Metazoa</taxon>
        <taxon>Spiralia</taxon>
        <taxon>Lophotrochozoa</taxon>
        <taxon>Mollusca</taxon>
        <taxon>Bivalvia</taxon>
        <taxon>Autobranchia</taxon>
        <taxon>Pteriomorphia</taxon>
        <taxon>Pterioida</taxon>
        <taxon>Pterioidea</taxon>
        <taxon>Pteriidae</taxon>
        <taxon>Pinctada</taxon>
    </lineage>
</organism>
<feature type="region of interest" description="Disordered" evidence="1">
    <location>
        <begin position="67"/>
        <end position="87"/>
    </location>
</feature>